<comment type="caution">
    <text evidence="1">The sequence shown here is derived from an EMBL/GenBank/DDBJ whole genome shotgun (WGS) entry which is preliminary data.</text>
</comment>
<dbReference type="OrthoDB" id="2737810at2"/>
<name>A0A544T7C0_9BACI</name>
<reference evidence="1 2" key="1">
    <citation type="submission" date="2019-05" db="EMBL/GenBank/DDBJ databases">
        <title>Psychrobacillus vulpis sp. nov., a new species isolated from feces of a red fox that inhabits in The Tablas de Daimiel Natural Park, Albacete, Spain.</title>
        <authorList>
            <person name="Rodriguez M."/>
            <person name="Reina J.C."/>
            <person name="Bejar V."/>
            <person name="Llamas I."/>
        </authorList>
    </citation>
    <scope>NUCLEOTIDE SEQUENCE [LARGE SCALE GENOMIC DNA]</scope>
    <source>
        <strain evidence="1 2">NHI-2</strain>
    </source>
</reference>
<dbReference type="AlphaFoldDB" id="A0A544T7C0"/>
<dbReference type="Proteomes" id="UP000318937">
    <property type="component" value="Unassembled WGS sequence"/>
</dbReference>
<gene>
    <name evidence="1" type="ORF">FG383_12535</name>
</gene>
<evidence type="ECO:0000313" key="1">
    <source>
        <dbReference type="EMBL" id="TQR13350.1"/>
    </source>
</evidence>
<protein>
    <submittedName>
        <fullName evidence="1">Uncharacterized protein</fullName>
    </submittedName>
</protein>
<dbReference type="EMBL" id="VDGG01000024">
    <property type="protein sequence ID" value="TQR13350.1"/>
    <property type="molecule type" value="Genomic_DNA"/>
</dbReference>
<dbReference type="RefSeq" id="WP_142607732.1">
    <property type="nucleotide sequence ID" value="NZ_VDGG01000024.1"/>
</dbReference>
<proteinExistence type="predicted"/>
<organism evidence="1 2">
    <name type="scientific">Psychrobacillus soli</name>
    <dbReference type="NCBI Taxonomy" id="1543965"/>
    <lineage>
        <taxon>Bacteria</taxon>
        <taxon>Bacillati</taxon>
        <taxon>Bacillota</taxon>
        <taxon>Bacilli</taxon>
        <taxon>Bacillales</taxon>
        <taxon>Bacillaceae</taxon>
        <taxon>Psychrobacillus</taxon>
    </lineage>
</organism>
<evidence type="ECO:0000313" key="2">
    <source>
        <dbReference type="Proteomes" id="UP000318937"/>
    </source>
</evidence>
<keyword evidence="2" id="KW-1185">Reference proteome</keyword>
<accession>A0A544T7C0</accession>
<sequence length="67" mass="7881">MTVNNGGNLSIEYFISYLKLVMEARSYSLEEAKTFMFINFFKKNNDTYGKESHIKFMQAIERIKEGN</sequence>